<comment type="caution">
    <text evidence="1">The sequence shown here is derived from an EMBL/GenBank/DDBJ whole genome shotgun (WGS) entry which is preliminary data.</text>
</comment>
<protein>
    <recommendedName>
        <fullName evidence="3">Lipoprotein</fullName>
    </recommendedName>
</protein>
<keyword evidence="2" id="KW-1185">Reference proteome</keyword>
<evidence type="ECO:0008006" key="3">
    <source>
        <dbReference type="Google" id="ProtNLM"/>
    </source>
</evidence>
<organism evidence="1 2">
    <name type="scientific">Flavobacterium amnicola</name>
    <dbReference type="NCBI Taxonomy" id="2506422"/>
    <lineage>
        <taxon>Bacteria</taxon>
        <taxon>Pseudomonadati</taxon>
        <taxon>Bacteroidota</taxon>
        <taxon>Flavobacteriia</taxon>
        <taxon>Flavobacteriales</taxon>
        <taxon>Flavobacteriaceae</taxon>
        <taxon>Flavobacterium</taxon>
    </lineage>
</organism>
<dbReference type="Proteomes" id="UP000290283">
    <property type="component" value="Unassembled WGS sequence"/>
</dbReference>
<proteinExistence type="predicted"/>
<dbReference type="EMBL" id="SBKO01000001">
    <property type="protein sequence ID" value="RXR20656.1"/>
    <property type="molecule type" value="Genomic_DNA"/>
</dbReference>
<sequence length="288" mass="31032">MKTRIYITTLISALFLTISCNKDDQAVTETPITVPEAASNAQMDMATDDVSKIVEEQLTTEDGISGRSAVPQESLLPSCATVTRVPAYGTTLTPGDIITKTIDFGTTGCEMPNGNILKGQIIISFEYQPSATSHTINYNFVNFYHNAIKFNGAKTFTRVLGTSAANPSTHPIVTMTMNLTATMPNGSVFTRVGSRVKEIVEGQATPELTDNVYQVTGSWNTTSPNGIERTSTITNPLIIKLNCSNIVKGIITFARNGNTSTLDYGNGDCDNQAIVTINGVPFTITLRR</sequence>
<evidence type="ECO:0000313" key="2">
    <source>
        <dbReference type="Proteomes" id="UP000290283"/>
    </source>
</evidence>
<gene>
    <name evidence="1" type="ORF">EQG63_01615</name>
</gene>
<name>A0A4Q1K491_9FLAO</name>
<evidence type="ECO:0000313" key="1">
    <source>
        <dbReference type="EMBL" id="RXR20656.1"/>
    </source>
</evidence>
<reference evidence="2" key="1">
    <citation type="submission" date="2019-01" db="EMBL/GenBank/DDBJ databases">
        <title>Cytophagaceae bacterium strain CAR-16.</title>
        <authorList>
            <person name="Chen W.-M."/>
        </authorList>
    </citation>
    <scope>NUCLEOTIDE SEQUENCE [LARGE SCALE GENOMIC DNA]</scope>
    <source>
        <strain evidence="2">LLJ-11</strain>
    </source>
</reference>
<dbReference type="PROSITE" id="PS51257">
    <property type="entry name" value="PROKAR_LIPOPROTEIN"/>
    <property type="match status" value="1"/>
</dbReference>
<dbReference type="RefSeq" id="WP_129433748.1">
    <property type="nucleotide sequence ID" value="NZ_SBKO01000001.1"/>
</dbReference>
<accession>A0A4Q1K491</accession>
<dbReference type="OrthoDB" id="1114031at2"/>
<dbReference type="AlphaFoldDB" id="A0A4Q1K491"/>